<keyword evidence="3" id="KW-1185">Reference proteome</keyword>
<dbReference type="Pfam" id="PF00581">
    <property type="entry name" value="Rhodanese"/>
    <property type="match status" value="1"/>
</dbReference>
<dbReference type="SUPFAM" id="SSF56281">
    <property type="entry name" value="Metallo-hydrolase/oxidoreductase"/>
    <property type="match status" value="1"/>
</dbReference>
<dbReference type="InterPro" id="IPR051682">
    <property type="entry name" value="Mito_Persulfide_Diox"/>
</dbReference>
<dbReference type="InterPro" id="IPR036866">
    <property type="entry name" value="RibonucZ/Hydroxyglut_hydro"/>
</dbReference>
<accession>A0ABT5VDM5</accession>
<comment type="caution">
    <text evidence="2">The sequence shown here is derived from an EMBL/GenBank/DDBJ whole genome shotgun (WGS) entry which is preliminary data.</text>
</comment>
<dbReference type="PROSITE" id="PS50206">
    <property type="entry name" value="RHODANESE_3"/>
    <property type="match status" value="1"/>
</dbReference>
<dbReference type="SUPFAM" id="SSF52821">
    <property type="entry name" value="Rhodanese/Cell cycle control phosphatase"/>
    <property type="match status" value="1"/>
</dbReference>
<dbReference type="CDD" id="cd07724">
    <property type="entry name" value="POD-like_MBL-fold"/>
    <property type="match status" value="1"/>
</dbReference>
<dbReference type="Gene3D" id="3.60.15.10">
    <property type="entry name" value="Ribonuclease Z/Hydroxyacylglutathione hydrolase-like"/>
    <property type="match status" value="1"/>
</dbReference>
<dbReference type="InterPro" id="IPR001279">
    <property type="entry name" value="Metallo-B-lactamas"/>
</dbReference>
<dbReference type="SMART" id="SM00450">
    <property type="entry name" value="RHOD"/>
    <property type="match status" value="1"/>
</dbReference>
<gene>
    <name evidence="2" type="ORF">N7Z68_09170</name>
</gene>
<evidence type="ECO:0000259" key="1">
    <source>
        <dbReference type="PROSITE" id="PS50206"/>
    </source>
</evidence>
<dbReference type="Pfam" id="PF00753">
    <property type="entry name" value="Lactamase_B"/>
    <property type="match status" value="1"/>
</dbReference>
<reference evidence="2" key="1">
    <citation type="submission" date="2024-05" db="EMBL/GenBank/DDBJ databases">
        <title>Alkalihalobacillus sp. strain MEB203 novel alkaliphilic bacterium from Lonar Lake, India.</title>
        <authorList>
            <person name="Joshi A."/>
            <person name="Thite S."/>
            <person name="Mengade P."/>
        </authorList>
    </citation>
    <scope>NUCLEOTIDE SEQUENCE</scope>
    <source>
        <strain evidence="2">MEB 203</strain>
    </source>
</reference>
<dbReference type="InterPro" id="IPR036873">
    <property type="entry name" value="Rhodanese-like_dom_sf"/>
</dbReference>
<dbReference type="RefSeq" id="WP_275118179.1">
    <property type="nucleotide sequence ID" value="NZ_JAOTPO010000005.1"/>
</dbReference>
<name>A0ABT5VDM5_9BACI</name>
<sequence length="379" mass="42715">MSNVKDITAKEIMDRIVKKEELFILDVRNESDFQDWKIEGETFSHLNVPYFELIDGVDSIVDHLPKDKDIVVLCAKGGSSAFVGEMIVEAGFDRVYSLVDGMKAWSEHLHQVRIYEDEKIKVDQFIRIGKGCLSYMVTSNDQALIVDPSRFTDVYVEAARKEGATITHIVDSHLHADHISGGHELAENLGAKYFLMKSEGAIFEFEALENHDRIEFNNIKLEVLAVKTPGHTPGSVSFFVNDKLLFSGDTIFVSGLGRPDLGNKVREWADDLYHTIYDKVSAIADDVIVLPGHYADYVEEVNDKGYIGDLLGNIRERNEKMFSMTKDTFLDHVEQSASSVKPPNFEDIIAINRGVEQADAERKQELEIGPNRCAVHHTH</sequence>
<dbReference type="PANTHER" id="PTHR43084:SF7">
    <property type="entry name" value="BETA-LACTAMASE DOMAIN PROTEIN"/>
    <property type="match status" value="1"/>
</dbReference>
<evidence type="ECO:0000313" key="2">
    <source>
        <dbReference type="EMBL" id="MDE5413557.1"/>
    </source>
</evidence>
<dbReference type="Proteomes" id="UP001148125">
    <property type="component" value="Unassembled WGS sequence"/>
</dbReference>
<organism evidence="2 3">
    <name type="scientific">Alkalihalobacterium chitinilyticum</name>
    <dbReference type="NCBI Taxonomy" id="2980103"/>
    <lineage>
        <taxon>Bacteria</taxon>
        <taxon>Bacillati</taxon>
        <taxon>Bacillota</taxon>
        <taxon>Bacilli</taxon>
        <taxon>Bacillales</taxon>
        <taxon>Bacillaceae</taxon>
        <taxon>Alkalihalobacterium</taxon>
    </lineage>
</organism>
<dbReference type="InterPro" id="IPR001763">
    <property type="entry name" value="Rhodanese-like_dom"/>
</dbReference>
<dbReference type="InterPro" id="IPR044528">
    <property type="entry name" value="POD-like_MBL-fold"/>
</dbReference>
<dbReference type="SMART" id="SM00849">
    <property type="entry name" value="Lactamase_B"/>
    <property type="match status" value="1"/>
</dbReference>
<protein>
    <submittedName>
        <fullName evidence="2">MBL fold metallo-hydrolase</fullName>
    </submittedName>
</protein>
<evidence type="ECO:0000313" key="3">
    <source>
        <dbReference type="Proteomes" id="UP001148125"/>
    </source>
</evidence>
<dbReference type="Gene3D" id="3.40.250.10">
    <property type="entry name" value="Rhodanese-like domain"/>
    <property type="match status" value="1"/>
</dbReference>
<dbReference type="EMBL" id="JAOTPO010000005">
    <property type="protein sequence ID" value="MDE5413557.1"/>
    <property type="molecule type" value="Genomic_DNA"/>
</dbReference>
<proteinExistence type="predicted"/>
<feature type="domain" description="Rhodanese" evidence="1">
    <location>
        <begin position="18"/>
        <end position="113"/>
    </location>
</feature>
<dbReference type="PANTHER" id="PTHR43084">
    <property type="entry name" value="PERSULFIDE DIOXYGENASE ETHE1"/>
    <property type="match status" value="1"/>
</dbReference>